<keyword evidence="4 6" id="KW-0233">DNA recombination</keyword>
<dbReference type="CDD" id="cd14332">
    <property type="entry name" value="UBA_RuvA_C"/>
    <property type="match status" value="1"/>
</dbReference>
<feature type="domain" description="Helix-hairpin-helix DNA-binding motif class 1" evidence="7">
    <location>
        <begin position="108"/>
        <end position="127"/>
    </location>
</feature>
<dbReference type="InterPro" id="IPR013849">
    <property type="entry name" value="DNA_helicase_Holl-junc_RuvA_I"/>
</dbReference>
<keyword evidence="3 6" id="KW-0238">DNA-binding</keyword>
<evidence type="ECO:0000256" key="6">
    <source>
        <dbReference type="HAMAP-Rule" id="MF_00031"/>
    </source>
</evidence>
<proteinExistence type="inferred from homology"/>
<gene>
    <name evidence="6" type="primary">ruvA</name>
    <name evidence="8" type="ORF">FOKN1_1091</name>
</gene>
<dbReference type="InterPro" id="IPR000085">
    <property type="entry name" value="RuvA"/>
</dbReference>
<feature type="region of interest" description="Domain II" evidence="6">
    <location>
        <begin position="65"/>
        <end position="142"/>
    </location>
</feature>
<reference evidence="8 9" key="1">
    <citation type="submission" date="2017-05" db="EMBL/GenBank/DDBJ databases">
        <title>Thiocyanate degradation by Thiohalobacter thiocyanaticus FOKN1.</title>
        <authorList>
            <person name="Oshiki M."/>
            <person name="Fukushima T."/>
            <person name="Kawano S."/>
            <person name="Nakagawa J."/>
        </authorList>
    </citation>
    <scope>NUCLEOTIDE SEQUENCE [LARGE SCALE GENOMIC DNA]</scope>
    <source>
        <strain evidence="8 9">FOKN1</strain>
    </source>
</reference>
<dbReference type="KEGG" id="ttc:FOKN1_1091"/>
<dbReference type="OrthoDB" id="5293449at2"/>
<name>A0A1Z4VPG7_9GAMM</name>
<dbReference type="HAMAP" id="MF_00031">
    <property type="entry name" value="DNA_HJ_migration_RuvA"/>
    <property type="match status" value="1"/>
</dbReference>
<dbReference type="SMART" id="SM00278">
    <property type="entry name" value="HhH1"/>
    <property type="match status" value="2"/>
</dbReference>
<evidence type="ECO:0000313" key="8">
    <source>
        <dbReference type="EMBL" id="BAZ93491.1"/>
    </source>
</evidence>
<dbReference type="SUPFAM" id="SSF47781">
    <property type="entry name" value="RuvA domain 2-like"/>
    <property type="match status" value="1"/>
</dbReference>
<comment type="domain">
    <text evidence="6">Has three domains with a flexible linker between the domains II and III and assumes an 'L' shape. Domain III is highly mobile and contacts RuvB.</text>
</comment>
<comment type="subcellular location">
    <subcellularLocation>
        <location evidence="6">Cytoplasm</location>
    </subcellularLocation>
</comment>
<evidence type="ECO:0000256" key="4">
    <source>
        <dbReference type="ARBA" id="ARBA00023172"/>
    </source>
</evidence>
<dbReference type="Pfam" id="PF14520">
    <property type="entry name" value="HHH_5"/>
    <property type="match status" value="1"/>
</dbReference>
<evidence type="ECO:0000256" key="3">
    <source>
        <dbReference type="ARBA" id="ARBA00023125"/>
    </source>
</evidence>
<dbReference type="GO" id="GO:0006310">
    <property type="term" value="P:DNA recombination"/>
    <property type="evidence" value="ECO:0007669"/>
    <property type="project" value="UniProtKB-UniRule"/>
</dbReference>
<dbReference type="Pfam" id="PF07499">
    <property type="entry name" value="RuvA_C"/>
    <property type="match status" value="1"/>
</dbReference>
<protein>
    <recommendedName>
        <fullName evidence="6">Holliday junction branch migration complex subunit RuvA</fullName>
    </recommendedName>
</protein>
<dbReference type="InterPro" id="IPR010994">
    <property type="entry name" value="RuvA_2-like"/>
</dbReference>
<feature type="region of interest" description="Domain III" evidence="6">
    <location>
        <begin position="154"/>
        <end position="203"/>
    </location>
</feature>
<evidence type="ECO:0000256" key="1">
    <source>
        <dbReference type="ARBA" id="ARBA00022490"/>
    </source>
</evidence>
<keyword evidence="2 6" id="KW-0227">DNA damage</keyword>
<dbReference type="EMBL" id="AP018052">
    <property type="protein sequence ID" value="BAZ93491.1"/>
    <property type="molecule type" value="Genomic_DNA"/>
</dbReference>
<dbReference type="InterPro" id="IPR036267">
    <property type="entry name" value="RuvA_C_sf"/>
</dbReference>
<dbReference type="GO" id="GO:0009378">
    <property type="term" value="F:four-way junction helicase activity"/>
    <property type="evidence" value="ECO:0007669"/>
    <property type="project" value="InterPro"/>
</dbReference>
<comment type="function">
    <text evidence="6">The RuvA-RuvB-RuvC complex processes Holliday junction (HJ) DNA during genetic recombination and DNA repair, while the RuvA-RuvB complex plays an important role in the rescue of blocked DNA replication forks via replication fork reversal (RFR). RuvA specifically binds to HJ cruciform DNA, conferring on it an open structure. The RuvB hexamer acts as an ATP-dependent pump, pulling dsDNA into and through the RuvAB complex. HJ branch migration allows RuvC to scan DNA until it finds its consensus sequence, where it cleaves and resolves the cruciform DNA.</text>
</comment>
<feature type="domain" description="Helix-hairpin-helix DNA-binding motif class 1" evidence="7">
    <location>
        <begin position="73"/>
        <end position="92"/>
    </location>
</feature>
<dbReference type="NCBIfam" id="TIGR00084">
    <property type="entry name" value="ruvA"/>
    <property type="match status" value="1"/>
</dbReference>
<keyword evidence="5 6" id="KW-0234">DNA repair</keyword>
<dbReference type="Proteomes" id="UP000218765">
    <property type="component" value="Chromosome"/>
</dbReference>
<dbReference type="Pfam" id="PF01330">
    <property type="entry name" value="RuvA_N"/>
    <property type="match status" value="1"/>
</dbReference>
<dbReference type="GO" id="GO:0009379">
    <property type="term" value="C:Holliday junction helicase complex"/>
    <property type="evidence" value="ECO:0007669"/>
    <property type="project" value="InterPro"/>
</dbReference>
<organism evidence="8 9">
    <name type="scientific">Thiohalobacter thiocyanaticus</name>
    <dbReference type="NCBI Taxonomy" id="585455"/>
    <lineage>
        <taxon>Bacteria</taxon>
        <taxon>Pseudomonadati</taxon>
        <taxon>Pseudomonadota</taxon>
        <taxon>Gammaproteobacteria</taxon>
        <taxon>Thiohalobacterales</taxon>
        <taxon>Thiohalobacteraceae</taxon>
        <taxon>Thiohalobacter</taxon>
    </lineage>
</organism>
<dbReference type="SUPFAM" id="SSF46929">
    <property type="entry name" value="DNA helicase RuvA subunit, C-terminal domain"/>
    <property type="match status" value="1"/>
</dbReference>
<dbReference type="InterPro" id="IPR012340">
    <property type="entry name" value="NA-bd_OB-fold"/>
</dbReference>
<evidence type="ECO:0000313" key="9">
    <source>
        <dbReference type="Proteomes" id="UP000218765"/>
    </source>
</evidence>
<comment type="caution">
    <text evidence="6">Lacks conserved residue(s) required for the propagation of feature annotation.</text>
</comment>
<comment type="subunit">
    <text evidence="6">Homotetramer. Forms an RuvA(8)-RuvB(12)-Holliday junction (HJ) complex. HJ DNA is sandwiched between 2 RuvA tetramers; dsDNA enters through RuvA and exits via RuvB. An RuvB hexamer assembles on each DNA strand where it exits the tetramer. Each RuvB hexamer is contacted by two RuvA subunits (via domain III) on 2 adjacent RuvB subunits; this complex drives branch migration. In the full resolvosome a probable DNA-RuvA(4)-RuvB(12)-RuvC(2) complex forms which resolves the HJ.</text>
</comment>
<dbReference type="GO" id="GO:0006281">
    <property type="term" value="P:DNA repair"/>
    <property type="evidence" value="ECO:0007669"/>
    <property type="project" value="UniProtKB-UniRule"/>
</dbReference>
<dbReference type="Gene3D" id="1.10.8.10">
    <property type="entry name" value="DNA helicase RuvA subunit, C-terminal domain"/>
    <property type="match status" value="1"/>
</dbReference>
<dbReference type="GO" id="GO:0005524">
    <property type="term" value="F:ATP binding"/>
    <property type="evidence" value="ECO:0007669"/>
    <property type="project" value="InterPro"/>
</dbReference>
<dbReference type="GO" id="GO:0048476">
    <property type="term" value="C:Holliday junction resolvase complex"/>
    <property type="evidence" value="ECO:0007669"/>
    <property type="project" value="UniProtKB-UniRule"/>
</dbReference>
<dbReference type="GO" id="GO:0000400">
    <property type="term" value="F:four-way junction DNA binding"/>
    <property type="evidence" value="ECO:0007669"/>
    <property type="project" value="UniProtKB-UniRule"/>
</dbReference>
<dbReference type="Gene3D" id="1.10.150.20">
    <property type="entry name" value="5' to 3' exonuclease, C-terminal subdomain"/>
    <property type="match status" value="1"/>
</dbReference>
<feature type="region of interest" description="Domain I" evidence="6">
    <location>
        <begin position="1"/>
        <end position="64"/>
    </location>
</feature>
<dbReference type="GO" id="GO:0005737">
    <property type="term" value="C:cytoplasm"/>
    <property type="evidence" value="ECO:0007669"/>
    <property type="project" value="UniProtKB-SubCell"/>
</dbReference>
<comment type="similarity">
    <text evidence="6">Belongs to the RuvA family.</text>
</comment>
<dbReference type="InterPro" id="IPR003583">
    <property type="entry name" value="Hlx-hairpin-Hlx_DNA-bd_motif"/>
</dbReference>
<evidence type="ECO:0000256" key="5">
    <source>
        <dbReference type="ARBA" id="ARBA00023204"/>
    </source>
</evidence>
<evidence type="ECO:0000259" key="7">
    <source>
        <dbReference type="SMART" id="SM00278"/>
    </source>
</evidence>
<dbReference type="RefSeq" id="WP_096365480.1">
    <property type="nucleotide sequence ID" value="NZ_AP018052.1"/>
</dbReference>
<dbReference type="InterPro" id="IPR011114">
    <property type="entry name" value="RuvA_C"/>
</dbReference>
<evidence type="ECO:0000256" key="2">
    <source>
        <dbReference type="ARBA" id="ARBA00022763"/>
    </source>
</evidence>
<dbReference type="Gene3D" id="2.40.50.140">
    <property type="entry name" value="Nucleic acid-binding proteins"/>
    <property type="match status" value="1"/>
</dbReference>
<keyword evidence="1 6" id="KW-0963">Cytoplasm</keyword>
<sequence>MIGRLRGQLLAKQPPRLLVDVQGVGYEVEAPMTTFYALPETGSEVTLHTHLLVREDAQILFGFGRQAERDLFRHLIRINGVGPRLALAIMSGMTLSELISCINDRDAAALTRVPGIGRKTAERLLVDLGDRLKDFGAAPEAAAGGEAGLAPAPAGPVEEAVSALIALGYKPPEASRMVRAIEAGDLPAEEIIRQALRATTQKG</sequence>
<accession>A0A1Z4VPG7</accession>
<dbReference type="SUPFAM" id="SSF50249">
    <property type="entry name" value="Nucleic acid-binding proteins"/>
    <property type="match status" value="1"/>
</dbReference>
<keyword evidence="9" id="KW-1185">Reference proteome</keyword>
<dbReference type="AlphaFoldDB" id="A0A1Z4VPG7"/>